<dbReference type="Gene3D" id="3.40.50.12370">
    <property type="match status" value="1"/>
</dbReference>
<evidence type="ECO:0000256" key="2">
    <source>
        <dbReference type="ARBA" id="ARBA00022741"/>
    </source>
</evidence>
<name>A0A3S0KHG1_9DEIO</name>
<keyword evidence="2" id="KW-0547">Nucleotide-binding</keyword>
<comment type="caution">
    <text evidence="5">The sequence shown here is derived from an EMBL/GenBank/DDBJ whole genome shotgun (WGS) entry which is preliminary data.</text>
</comment>
<proteinExistence type="inferred from homology"/>
<evidence type="ECO:0000256" key="3">
    <source>
        <dbReference type="ARBA" id="ARBA00022840"/>
    </source>
</evidence>
<dbReference type="EMBL" id="RXPE01000001">
    <property type="protein sequence ID" value="RTR30923.1"/>
    <property type="molecule type" value="Genomic_DNA"/>
</dbReference>
<dbReference type="PRINTS" id="PR01438">
    <property type="entry name" value="UNVRSLSTRESS"/>
</dbReference>
<keyword evidence="3" id="KW-0067">ATP-binding</keyword>
<gene>
    <name evidence="5" type="ORF">EJ104_01355</name>
</gene>
<sequence length="172" mass="19266">MRRNAPPMTQITPNQAAPDTIAATRNRILVTTDGSELGNRAIDHAQSLAQPLGADLVILYVQRDASGPMEEFGKDRVTPADIRRRKEEMTAELSQRYPEAKLRFEPRLGQKVGNIVMRVREQEQAKMIVMSTHGRTGLRRAVLGSVAEDIMRHVRVPVLLVKADQPVVEWHG</sequence>
<dbReference type="InterPro" id="IPR006015">
    <property type="entry name" value="Universal_stress_UspA"/>
</dbReference>
<comment type="similarity">
    <text evidence="1">Belongs to the universal stress protein A family.</text>
</comment>
<accession>A0A3S0KHG1</accession>
<evidence type="ECO:0000313" key="6">
    <source>
        <dbReference type="Proteomes" id="UP000277766"/>
    </source>
</evidence>
<keyword evidence="6" id="KW-1185">Reference proteome</keyword>
<evidence type="ECO:0000313" key="5">
    <source>
        <dbReference type="EMBL" id="RTR30923.1"/>
    </source>
</evidence>
<dbReference type="Pfam" id="PF00582">
    <property type="entry name" value="Usp"/>
    <property type="match status" value="1"/>
</dbReference>
<dbReference type="CDD" id="cd00293">
    <property type="entry name" value="USP-like"/>
    <property type="match status" value="1"/>
</dbReference>
<dbReference type="OrthoDB" id="5564966at2"/>
<dbReference type="SUPFAM" id="SSF52402">
    <property type="entry name" value="Adenine nucleotide alpha hydrolases-like"/>
    <property type="match status" value="1"/>
</dbReference>
<dbReference type="AlphaFoldDB" id="A0A3S0KHG1"/>
<dbReference type="Proteomes" id="UP000277766">
    <property type="component" value="Unassembled WGS sequence"/>
</dbReference>
<organism evidence="5 6">
    <name type="scientific">Deinococcus radiophilus</name>
    <dbReference type="NCBI Taxonomy" id="32062"/>
    <lineage>
        <taxon>Bacteria</taxon>
        <taxon>Thermotogati</taxon>
        <taxon>Deinococcota</taxon>
        <taxon>Deinococci</taxon>
        <taxon>Deinococcales</taxon>
        <taxon>Deinococcaceae</taxon>
        <taxon>Deinococcus</taxon>
    </lineage>
</organism>
<feature type="domain" description="UspA" evidence="4">
    <location>
        <begin position="26"/>
        <end position="162"/>
    </location>
</feature>
<dbReference type="GO" id="GO:0005524">
    <property type="term" value="F:ATP binding"/>
    <property type="evidence" value="ECO:0007669"/>
    <property type="project" value="UniProtKB-KW"/>
</dbReference>
<dbReference type="PANTHER" id="PTHR46268">
    <property type="entry name" value="STRESS RESPONSE PROTEIN NHAX"/>
    <property type="match status" value="1"/>
</dbReference>
<protein>
    <submittedName>
        <fullName evidence="5">Universal stress protein</fullName>
    </submittedName>
</protein>
<reference evidence="5 6" key="1">
    <citation type="submission" date="2018-12" db="EMBL/GenBank/DDBJ databases">
        <title>Deinococcus radiophilus ATCC 27603 genome sequencing and assembly.</title>
        <authorList>
            <person name="Maclea K.S."/>
            <person name="Maynard C.R."/>
        </authorList>
    </citation>
    <scope>NUCLEOTIDE SEQUENCE [LARGE SCALE GENOMIC DNA]</scope>
    <source>
        <strain evidence="5 6">ATCC 27603</strain>
    </source>
</reference>
<dbReference type="InterPro" id="IPR006016">
    <property type="entry name" value="UspA"/>
</dbReference>
<evidence type="ECO:0000259" key="4">
    <source>
        <dbReference type="Pfam" id="PF00582"/>
    </source>
</evidence>
<evidence type="ECO:0000256" key="1">
    <source>
        <dbReference type="ARBA" id="ARBA00008791"/>
    </source>
</evidence>
<dbReference type="PANTHER" id="PTHR46268:SF27">
    <property type="entry name" value="UNIVERSAL STRESS PROTEIN RV2623"/>
    <property type="match status" value="1"/>
</dbReference>